<reference evidence="3" key="2">
    <citation type="journal article" date="2018" name="BMC Genomics">
        <title>A manually annotated Actinidia chinensis var. chinensis (kiwifruit) genome highlights the challenges associated with draft genomes and gene prediction in plants.</title>
        <authorList>
            <person name="Pilkington S.M."/>
            <person name="Crowhurst R."/>
            <person name="Hilario E."/>
            <person name="Nardozza S."/>
            <person name="Fraser L."/>
            <person name="Peng Y."/>
            <person name="Gunaseelan K."/>
            <person name="Simpson R."/>
            <person name="Tahir J."/>
            <person name="Deroles S.C."/>
            <person name="Templeton K."/>
            <person name="Luo Z."/>
            <person name="Davy M."/>
            <person name="Cheng C."/>
            <person name="McNeilage M."/>
            <person name="Scaglione D."/>
            <person name="Liu Y."/>
            <person name="Zhang Q."/>
            <person name="Datson P."/>
            <person name="De Silva N."/>
            <person name="Gardiner S.E."/>
            <person name="Bassett H."/>
            <person name="Chagne D."/>
            <person name="McCallum J."/>
            <person name="Dzierzon H."/>
            <person name="Deng C."/>
            <person name="Wang Y.Y."/>
            <person name="Barron L."/>
            <person name="Manako K."/>
            <person name="Bowen J."/>
            <person name="Foster T.M."/>
            <person name="Erridge Z.A."/>
            <person name="Tiffin H."/>
            <person name="Waite C.N."/>
            <person name="Davies K.M."/>
            <person name="Grierson E.P."/>
            <person name="Laing W.A."/>
            <person name="Kirk R."/>
            <person name="Chen X."/>
            <person name="Wood M."/>
            <person name="Montefiori M."/>
            <person name="Brummell D.A."/>
            <person name="Schwinn K.E."/>
            <person name="Catanach A."/>
            <person name="Fullerton C."/>
            <person name="Li D."/>
            <person name="Meiyalaghan S."/>
            <person name="Nieuwenhuizen N."/>
            <person name="Read N."/>
            <person name="Prakash R."/>
            <person name="Hunter D."/>
            <person name="Zhang H."/>
            <person name="McKenzie M."/>
            <person name="Knabel M."/>
            <person name="Harris A."/>
            <person name="Allan A.C."/>
            <person name="Gleave A."/>
            <person name="Chen A."/>
            <person name="Janssen B.J."/>
            <person name="Plunkett B."/>
            <person name="Ampomah-Dwamena C."/>
            <person name="Voogd C."/>
            <person name="Leif D."/>
            <person name="Lafferty D."/>
            <person name="Souleyre E.J.F."/>
            <person name="Varkonyi-Gasic E."/>
            <person name="Gambi F."/>
            <person name="Hanley J."/>
            <person name="Yao J.L."/>
            <person name="Cheung J."/>
            <person name="David K.M."/>
            <person name="Warren B."/>
            <person name="Marsh K."/>
            <person name="Snowden K.C."/>
            <person name="Lin-Wang K."/>
            <person name="Brian L."/>
            <person name="Martinez-Sanchez M."/>
            <person name="Wang M."/>
            <person name="Ileperuma N."/>
            <person name="Macnee N."/>
            <person name="Campin R."/>
            <person name="McAtee P."/>
            <person name="Drummond R.S.M."/>
            <person name="Espley R.V."/>
            <person name="Ireland H.S."/>
            <person name="Wu R."/>
            <person name="Atkinson R.G."/>
            <person name="Karunairetnam S."/>
            <person name="Bulley S."/>
            <person name="Chunkath S."/>
            <person name="Hanley Z."/>
            <person name="Storey R."/>
            <person name="Thrimawithana A.H."/>
            <person name="Thomson S."/>
            <person name="David C."/>
            <person name="Testolin R."/>
            <person name="Huang H."/>
            <person name="Hellens R.P."/>
            <person name="Schaffer R.J."/>
        </authorList>
    </citation>
    <scope>NUCLEOTIDE SEQUENCE [LARGE SCALE GENOMIC DNA]</scope>
    <source>
        <strain evidence="3">cv. Red5</strain>
    </source>
</reference>
<dbReference type="Proteomes" id="UP000241394">
    <property type="component" value="Chromosome LG21"/>
</dbReference>
<dbReference type="EMBL" id="NKQK01000021">
    <property type="protein sequence ID" value="PSR99551.1"/>
    <property type="molecule type" value="Genomic_DNA"/>
</dbReference>
<evidence type="ECO:0008006" key="4">
    <source>
        <dbReference type="Google" id="ProtNLM"/>
    </source>
</evidence>
<proteinExistence type="predicted"/>
<evidence type="ECO:0000313" key="2">
    <source>
        <dbReference type="EMBL" id="PSR99551.1"/>
    </source>
</evidence>
<evidence type="ECO:0000256" key="1">
    <source>
        <dbReference type="SAM" id="MobiDB-lite"/>
    </source>
</evidence>
<feature type="region of interest" description="Disordered" evidence="1">
    <location>
        <begin position="26"/>
        <end position="97"/>
    </location>
</feature>
<dbReference type="Gramene" id="PSR99551">
    <property type="protein sequence ID" value="PSR99551"/>
    <property type="gene ID" value="CEY00_Acc23525"/>
</dbReference>
<feature type="region of interest" description="Disordered" evidence="1">
    <location>
        <begin position="115"/>
        <end position="140"/>
    </location>
</feature>
<gene>
    <name evidence="2" type="ORF">CEY00_Acc23525</name>
</gene>
<dbReference type="AlphaFoldDB" id="A0A2R6PZJ2"/>
<keyword evidence="3" id="KW-1185">Reference proteome</keyword>
<dbReference type="OrthoDB" id="1926132at2759"/>
<organism evidence="2 3">
    <name type="scientific">Actinidia chinensis var. chinensis</name>
    <name type="common">Chinese soft-hair kiwi</name>
    <dbReference type="NCBI Taxonomy" id="1590841"/>
    <lineage>
        <taxon>Eukaryota</taxon>
        <taxon>Viridiplantae</taxon>
        <taxon>Streptophyta</taxon>
        <taxon>Embryophyta</taxon>
        <taxon>Tracheophyta</taxon>
        <taxon>Spermatophyta</taxon>
        <taxon>Magnoliopsida</taxon>
        <taxon>eudicotyledons</taxon>
        <taxon>Gunneridae</taxon>
        <taxon>Pentapetalae</taxon>
        <taxon>asterids</taxon>
        <taxon>Ericales</taxon>
        <taxon>Actinidiaceae</taxon>
        <taxon>Actinidia</taxon>
    </lineage>
</organism>
<feature type="compositionally biased region" description="Polar residues" evidence="1">
    <location>
        <begin position="65"/>
        <end position="77"/>
    </location>
</feature>
<feature type="compositionally biased region" description="Basic and acidic residues" evidence="1">
    <location>
        <begin position="128"/>
        <end position="140"/>
    </location>
</feature>
<dbReference type="STRING" id="1590841.A0A2R6PZJ2"/>
<comment type="caution">
    <text evidence="2">The sequence shown here is derived from an EMBL/GenBank/DDBJ whole genome shotgun (WGS) entry which is preliminary data.</text>
</comment>
<evidence type="ECO:0000313" key="3">
    <source>
        <dbReference type="Proteomes" id="UP000241394"/>
    </source>
</evidence>
<dbReference type="PANTHER" id="PTHR34779:SF1">
    <property type="entry name" value="OS09G0542900 PROTEIN"/>
    <property type="match status" value="1"/>
</dbReference>
<dbReference type="OMA" id="PQESTTC"/>
<protein>
    <recommendedName>
        <fullName evidence="4">Syringolide-induced protein 14-1-1</fullName>
    </recommendedName>
</protein>
<name>A0A2R6PZJ2_ACTCC</name>
<accession>A0A2R6PZJ2</accession>
<dbReference type="InterPro" id="IPR038796">
    <property type="entry name" value="At1g76070-like"/>
</dbReference>
<dbReference type="PANTHER" id="PTHR34779">
    <property type="entry name" value="OS09G0542900 PROTEIN"/>
    <property type="match status" value="1"/>
</dbReference>
<reference evidence="2 3" key="1">
    <citation type="submission" date="2017-07" db="EMBL/GenBank/DDBJ databases">
        <title>An improved, manually edited Actinidia chinensis var. chinensis (kiwifruit) genome highlights the challenges associated with draft genomes and gene prediction in plants.</title>
        <authorList>
            <person name="Pilkington S."/>
            <person name="Crowhurst R."/>
            <person name="Hilario E."/>
            <person name="Nardozza S."/>
            <person name="Fraser L."/>
            <person name="Peng Y."/>
            <person name="Gunaseelan K."/>
            <person name="Simpson R."/>
            <person name="Tahir J."/>
            <person name="Deroles S."/>
            <person name="Templeton K."/>
            <person name="Luo Z."/>
            <person name="Davy M."/>
            <person name="Cheng C."/>
            <person name="Mcneilage M."/>
            <person name="Scaglione D."/>
            <person name="Liu Y."/>
            <person name="Zhang Q."/>
            <person name="Datson P."/>
            <person name="De Silva N."/>
            <person name="Gardiner S."/>
            <person name="Bassett H."/>
            <person name="Chagne D."/>
            <person name="Mccallum J."/>
            <person name="Dzierzon H."/>
            <person name="Deng C."/>
            <person name="Wang Y.-Y."/>
            <person name="Barron N."/>
            <person name="Manako K."/>
            <person name="Bowen J."/>
            <person name="Foster T."/>
            <person name="Erridge Z."/>
            <person name="Tiffin H."/>
            <person name="Waite C."/>
            <person name="Davies K."/>
            <person name="Grierson E."/>
            <person name="Laing W."/>
            <person name="Kirk R."/>
            <person name="Chen X."/>
            <person name="Wood M."/>
            <person name="Montefiori M."/>
            <person name="Brummell D."/>
            <person name="Schwinn K."/>
            <person name="Catanach A."/>
            <person name="Fullerton C."/>
            <person name="Li D."/>
            <person name="Meiyalaghan S."/>
            <person name="Nieuwenhuizen N."/>
            <person name="Read N."/>
            <person name="Prakash R."/>
            <person name="Hunter D."/>
            <person name="Zhang H."/>
            <person name="Mckenzie M."/>
            <person name="Knabel M."/>
            <person name="Harris A."/>
            <person name="Allan A."/>
            <person name="Chen A."/>
            <person name="Janssen B."/>
            <person name="Plunkett B."/>
            <person name="Dwamena C."/>
            <person name="Voogd C."/>
            <person name="Leif D."/>
            <person name="Lafferty D."/>
            <person name="Souleyre E."/>
            <person name="Varkonyi-Gasic E."/>
            <person name="Gambi F."/>
            <person name="Hanley J."/>
            <person name="Yao J.-L."/>
            <person name="Cheung J."/>
            <person name="David K."/>
            <person name="Warren B."/>
            <person name="Marsh K."/>
            <person name="Snowden K."/>
            <person name="Lin-Wang K."/>
            <person name="Brian L."/>
            <person name="Martinez-Sanchez M."/>
            <person name="Wang M."/>
            <person name="Ileperuma N."/>
            <person name="Macnee N."/>
            <person name="Campin R."/>
            <person name="Mcatee P."/>
            <person name="Drummond R."/>
            <person name="Espley R."/>
            <person name="Ireland H."/>
            <person name="Wu R."/>
            <person name="Atkinson R."/>
            <person name="Karunairetnam S."/>
            <person name="Bulley S."/>
            <person name="Chunkath S."/>
            <person name="Hanley Z."/>
            <person name="Storey R."/>
            <person name="Thrimawithana A."/>
            <person name="Thomson S."/>
            <person name="David C."/>
            <person name="Testolin R."/>
        </authorList>
    </citation>
    <scope>NUCLEOTIDE SEQUENCE [LARGE SCALE GENOMIC DNA]</scope>
    <source>
        <strain evidence="3">cv. Red5</strain>
        <tissue evidence="2">Young leaf</tissue>
    </source>
</reference>
<sequence length="234" mass="26636">MEKPPKAKSLFLKFLPKAVSAVTFQNHPFSPDKKRSEAHKAHVGRGYSGQIVSIIPAEARRKPKNSSFETQEPTSPKISCMGQIKHKKKLKKEQRASLPRDFKPELKKTSTFGNMFRNKKVNPPGRRSVADKPMGPDRAPRLDQMRQFASGRDVLSNFDWSVQVAPVDADHRNYYTDEDSEDEEREVIVPFSAPIMVGGIGGESLEPRREINLWKRRTMAQPRPLQVNTMVRQS</sequence>
<feature type="compositionally biased region" description="Basic and acidic residues" evidence="1">
    <location>
        <begin position="30"/>
        <end position="40"/>
    </location>
</feature>
<dbReference type="InParanoid" id="A0A2R6PZJ2"/>
<dbReference type="FunCoup" id="A0A2R6PZJ2">
    <property type="interactions" value="670"/>
</dbReference>